<dbReference type="InterPro" id="IPR011527">
    <property type="entry name" value="ABC1_TM_dom"/>
</dbReference>
<feature type="transmembrane region" description="Helical" evidence="7">
    <location>
        <begin position="301"/>
        <end position="319"/>
    </location>
</feature>
<dbReference type="InterPro" id="IPR027417">
    <property type="entry name" value="P-loop_NTPase"/>
</dbReference>
<sequence length="587" mass="60484">MNQDDGMPAGSAAGPGFPVADAATIRREVGRLARPHLPTLLTVLVLGVLSTATTLVTPVVIGALVDAVRTGTATPAGVAWTAAAMIVSTAAGSAGIGATIMLAGRCYHAVLAGLREQLVGRGISLPQSVTERAGTGDLVSRSSDDVGEIVDAAPQIVPAVTTAAFTIVVTVAGLSVLDWRYGVALLVTLPVYVWTMRWYLRTAPAVYRAERAAMSGRAQQIVESQRGFATVLGFGLAETRHRRMQDASWTVSGHTLRTRTVQNMFGSRLTGAEFLGLAAILLVGFHLIGAGLSTVGAATTAMLMFLRLFGPVYGFLLALDQMQSVFASLGRMIGVSTVPDPPPAPAGRAGPGTAVRVERVGFRYGPDGPPVLDGVDLTVATGERVAVVGPSGAGKTTLAGLVAGIHDPGSGTVARPARTVLITQETHVFAGSLRENLTLAAADATDDEVVAALGTIGATGLVGQLPEGLDTEVGARGTALTPAQAQQVALARVVLADPDLAILDEATAEAGSTHSEQLDRAADAALRGRTGLVVAHRLSQARACDRIVVMDRGRVAEIGTHDELVAAGGRYARLWESWSAGRPAPAR</sequence>
<evidence type="ECO:0000256" key="4">
    <source>
        <dbReference type="ARBA" id="ARBA00022840"/>
    </source>
</evidence>
<evidence type="ECO:0000256" key="3">
    <source>
        <dbReference type="ARBA" id="ARBA00022741"/>
    </source>
</evidence>
<dbReference type="PROSITE" id="PS50893">
    <property type="entry name" value="ABC_TRANSPORTER_2"/>
    <property type="match status" value="1"/>
</dbReference>
<feature type="transmembrane region" description="Helical" evidence="7">
    <location>
        <begin position="274"/>
        <end position="295"/>
    </location>
</feature>
<dbReference type="PANTHER" id="PTHR24221:SF654">
    <property type="entry name" value="ATP-BINDING CASSETTE SUB-FAMILY B MEMBER 6"/>
    <property type="match status" value="1"/>
</dbReference>
<gene>
    <name evidence="10" type="ORF">WIS52_16820</name>
</gene>
<feature type="transmembrane region" description="Helical" evidence="7">
    <location>
        <begin position="40"/>
        <end position="65"/>
    </location>
</feature>
<dbReference type="InterPro" id="IPR003439">
    <property type="entry name" value="ABC_transporter-like_ATP-bd"/>
</dbReference>
<evidence type="ECO:0000259" key="9">
    <source>
        <dbReference type="PROSITE" id="PS50929"/>
    </source>
</evidence>
<dbReference type="PANTHER" id="PTHR24221">
    <property type="entry name" value="ATP-BINDING CASSETTE SUB-FAMILY B"/>
    <property type="match status" value="1"/>
</dbReference>
<evidence type="ECO:0000256" key="2">
    <source>
        <dbReference type="ARBA" id="ARBA00022692"/>
    </source>
</evidence>
<dbReference type="CDD" id="cd07346">
    <property type="entry name" value="ABC_6TM_exporters"/>
    <property type="match status" value="1"/>
</dbReference>
<organism evidence="10 11">
    <name type="scientific">Pseudonocardia nematodicida</name>
    <dbReference type="NCBI Taxonomy" id="1206997"/>
    <lineage>
        <taxon>Bacteria</taxon>
        <taxon>Bacillati</taxon>
        <taxon>Actinomycetota</taxon>
        <taxon>Actinomycetes</taxon>
        <taxon>Pseudonocardiales</taxon>
        <taxon>Pseudonocardiaceae</taxon>
        <taxon>Pseudonocardia</taxon>
    </lineage>
</organism>
<dbReference type="EMBL" id="JBEDNQ010000006">
    <property type="protein sequence ID" value="MEQ3552139.1"/>
    <property type="molecule type" value="Genomic_DNA"/>
</dbReference>
<name>A0ABV1KE00_9PSEU</name>
<reference evidence="10 11" key="1">
    <citation type="submission" date="2024-03" db="EMBL/GenBank/DDBJ databases">
        <title>Draft genome sequence of Pseudonocardia nematodicida JCM 31783.</title>
        <authorList>
            <person name="Butdee W."/>
            <person name="Duangmal K."/>
        </authorList>
    </citation>
    <scope>NUCLEOTIDE SEQUENCE [LARGE SCALE GENOMIC DNA]</scope>
    <source>
        <strain evidence="10 11">JCM 31783</strain>
    </source>
</reference>
<protein>
    <submittedName>
        <fullName evidence="10">ABC transporter ATP-binding protein</fullName>
    </submittedName>
</protein>
<dbReference type="RefSeq" id="WP_349299205.1">
    <property type="nucleotide sequence ID" value="NZ_JBEDNQ010000006.1"/>
</dbReference>
<keyword evidence="3" id="KW-0547">Nucleotide-binding</keyword>
<comment type="caution">
    <text evidence="10">The sequence shown here is derived from an EMBL/GenBank/DDBJ whole genome shotgun (WGS) entry which is preliminary data.</text>
</comment>
<comment type="subcellular location">
    <subcellularLocation>
        <location evidence="1">Cell membrane</location>
        <topology evidence="1">Multi-pass membrane protein</topology>
    </subcellularLocation>
</comment>
<dbReference type="InterPro" id="IPR039421">
    <property type="entry name" value="Type_1_exporter"/>
</dbReference>
<evidence type="ECO:0000256" key="1">
    <source>
        <dbReference type="ARBA" id="ARBA00004651"/>
    </source>
</evidence>
<dbReference type="Gene3D" id="1.20.1560.10">
    <property type="entry name" value="ABC transporter type 1, transmembrane domain"/>
    <property type="match status" value="1"/>
</dbReference>
<dbReference type="SUPFAM" id="SSF90123">
    <property type="entry name" value="ABC transporter transmembrane region"/>
    <property type="match status" value="1"/>
</dbReference>
<keyword evidence="4 10" id="KW-0067">ATP-binding</keyword>
<dbReference type="InterPro" id="IPR036640">
    <property type="entry name" value="ABC1_TM_sf"/>
</dbReference>
<dbReference type="Pfam" id="PF00005">
    <property type="entry name" value="ABC_tran"/>
    <property type="match status" value="1"/>
</dbReference>
<feature type="domain" description="ABC transmembrane type-1" evidence="9">
    <location>
        <begin position="41"/>
        <end position="324"/>
    </location>
</feature>
<keyword evidence="6 7" id="KW-0472">Membrane</keyword>
<evidence type="ECO:0000256" key="6">
    <source>
        <dbReference type="ARBA" id="ARBA00023136"/>
    </source>
</evidence>
<dbReference type="Proteomes" id="UP001494902">
    <property type="component" value="Unassembled WGS sequence"/>
</dbReference>
<feature type="domain" description="ABC transporter" evidence="8">
    <location>
        <begin position="355"/>
        <end position="577"/>
    </location>
</feature>
<feature type="transmembrane region" description="Helical" evidence="7">
    <location>
        <begin position="181"/>
        <end position="200"/>
    </location>
</feature>
<dbReference type="SMART" id="SM00382">
    <property type="entry name" value="AAA"/>
    <property type="match status" value="1"/>
</dbReference>
<dbReference type="InterPro" id="IPR003593">
    <property type="entry name" value="AAA+_ATPase"/>
</dbReference>
<dbReference type="PROSITE" id="PS50929">
    <property type="entry name" value="ABC_TM1F"/>
    <property type="match status" value="1"/>
</dbReference>
<dbReference type="Gene3D" id="3.40.50.300">
    <property type="entry name" value="P-loop containing nucleotide triphosphate hydrolases"/>
    <property type="match status" value="1"/>
</dbReference>
<feature type="transmembrane region" description="Helical" evidence="7">
    <location>
        <begin position="156"/>
        <end position="175"/>
    </location>
</feature>
<keyword evidence="2 7" id="KW-0812">Transmembrane</keyword>
<feature type="transmembrane region" description="Helical" evidence="7">
    <location>
        <begin position="77"/>
        <end position="103"/>
    </location>
</feature>
<dbReference type="SUPFAM" id="SSF52540">
    <property type="entry name" value="P-loop containing nucleoside triphosphate hydrolases"/>
    <property type="match status" value="1"/>
</dbReference>
<keyword evidence="5 7" id="KW-1133">Transmembrane helix</keyword>
<accession>A0ABV1KE00</accession>
<proteinExistence type="predicted"/>
<evidence type="ECO:0000313" key="10">
    <source>
        <dbReference type="EMBL" id="MEQ3552139.1"/>
    </source>
</evidence>
<dbReference type="GO" id="GO:0005524">
    <property type="term" value="F:ATP binding"/>
    <property type="evidence" value="ECO:0007669"/>
    <property type="project" value="UniProtKB-KW"/>
</dbReference>
<evidence type="ECO:0000313" key="11">
    <source>
        <dbReference type="Proteomes" id="UP001494902"/>
    </source>
</evidence>
<evidence type="ECO:0000259" key="8">
    <source>
        <dbReference type="PROSITE" id="PS50893"/>
    </source>
</evidence>
<evidence type="ECO:0000256" key="5">
    <source>
        <dbReference type="ARBA" id="ARBA00022989"/>
    </source>
</evidence>
<dbReference type="Pfam" id="PF00664">
    <property type="entry name" value="ABC_membrane"/>
    <property type="match status" value="1"/>
</dbReference>
<evidence type="ECO:0000256" key="7">
    <source>
        <dbReference type="SAM" id="Phobius"/>
    </source>
</evidence>
<keyword evidence="11" id="KW-1185">Reference proteome</keyword>